<evidence type="ECO:0000259" key="6">
    <source>
        <dbReference type="PROSITE" id="PS50893"/>
    </source>
</evidence>
<dbReference type="SMART" id="SM00382">
    <property type="entry name" value="AAA"/>
    <property type="match status" value="1"/>
</dbReference>
<evidence type="ECO:0000313" key="8">
    <source>
        <dbReference type="Proteomes" id="UP000297983"/>
    </source>
</evidence>
<dbReference type="InterPro" id="IPR052156">
    <property type="entry name" value="BCAA_Transport_ATP-bd_LivF"/>
</dbReference>
<dbReference type="Proteomes" id="UP000297983">
    <property type="component" value="Unassembled WGS sequence"/>
</dbReference>
<dbReference type="PANTHER" id="PTHR43820">
    <property type="entry name" value="HIGH-AFFINITY BRANCHED-CHAIN AMINO ACID TRANSPORT ATP-BINDING PROTEIN LIVF"/>
    <property type="match status" value="1"/>
</dbReference>
<evidence type="ECO:0000256" key="3">
    <source>
        <dbReference type="ARBA" id="ARBA00022741"/>
    </source>
</evidence>
<dbReference type="PROSITE" id="PS00211">
    <property type="entry name" value="ABC_TRANSPORTER_1"/>
    <property type="match status" value="1"/>
</dbReference>
<organism evidence="7 8">
    <name type="scientific">Cryobacterium gelidum</name>
    <dbReference type="NCBI Taxonomy" id="1259164"/>
    <lineage>
        <taxon>Bacteria</taxon>
        <taxon>Bacillati</taxon>
        <taxon>Actinomycetota</taxon>
        <taxon>Actinomycetes</taxon>
        <taxon>Micrococcales</taxon>
        <taxon>Microbacteriaceae</taxon>
        <taxon>Cryobacterium</taxon>
    </lineage>
</organism>
<evidence type="ECO:0000313" key="7">
    <source>
        <dbReference type="EMBL" id="TFD68147.1"/>
    </source>
</evidence>
<keyword evidence="8" id="KW-1185">Reference proteome</keyword>
<dbReference type="PANTHER" id="PTHR43820:SF4">
    <property type="entry name" value="HIGH-AFFINITY BRANCHED-CHAIN AMINO ACID TRANSPORT ATP-BINDING PROTEIN LIVF"/>
    <property type="match status" value="1"/>
</dbReference>
<dbReference type="GO" id="GO:0015658">
    <property type="term" value="F:branched-chain amino acid transmembrane transporter activity"/>
    <property type="evidence" value="ECO:0007669"/>
    <property type="project" value="TreeGrafter"/>
</dbReference>
<evidence type="ECO:0000256" key="5">
    <source>
        <dbReference type="ARBA" id="ARBA00022970"/>
    </source>
</evidence>
<sequence length="227" mass="24029">MSALDVIGMSAGYGTQPVVENINLTVESGTVTALFGANGAGKSTTLKAISGAIGVLAGSVAINGSATTAPLYQRARNGLSYVTEERSVFKGLTVEENLRVGGVDIPTVLALFPELEKRLRIKAGLISGGEQQMLSLGRAMVRGPNLILADELSLGLAPLVVTRLFKALRTAASETGLGVLLVEQHVRKALDYVDHVYVMRRGRVELDLPIAKAKNRIEDIENAYLSA</sequence>
<reference evidence="7 8" key="1">
    <citation type="submission" date="2019-03" db="EMBL/GenBank/DDBJ databases">
        <title>Genomics of glacier-inhabiting Cryobacterium strains.</title>
        <authorList>
            <person name="Liu Q."/>
            <person name="Xin Y.-H."/>
        </authorList>
    </citation>
    <scope>NUCLEOTIDE SEQUENCE [LARGE SCALE GENOMIC DNA]</scope>
    <source>
        <strain evidence="7 8">Hz16</strain>
    </source>
</reference>
<protein>
    <submittedName>
        <fullName evidence="7">ATP-binding cassette domain-containing protein</fullName>
    </submittedName>
</protein>
<evidence type="ECO:0000256" key="2">
    <source>
        <dbReference type="ARBA" id="ARBA00022448"/>
    </source>
</evidence>
<keyword evidence="3" id="KW-0547">Nucleotide-binding</keyword>
<dbReference type="Gene3D" id="3.40.50.300">
    <property type="entry name" value="P-loop containing nucleotide triphosphate hydrolases"/>
    <property type="match status" value="1"/>
</dbReference>
<proteinExistence type="inferred from homology"/>
<feature type="domain" description="ABC transporter" evidence="6">
    <location>
        <begin position="1"/>
        <end position="226"/>
    </location>
</feature>
<evidence type="ECO:0000256" key="4">
    <source>
        <dbReference type="ARBA" id="ARBA00022840"/>
    </source>
</evidence>
<dbReference type="GO" id="GO:0016887">
    <property type="term" value="F:ATP hydrolysis activity"/>
    <property type="evidence" value="ECO:0007669"/>
    <property type="project" value="InterPro"/>
</dbReference>
<dbReference type="RefSeq" id="WP_134552525.1">
    <property type="nucleotide sequence ID" value="NZ_SOHL01000027.1"/>
</dbReference>
<name>A0A4R9AQX3_9MICO</name>
<keyword evidence="4 7" id="KW-0067">ATP-binding</keyword>
<keyword evidence="2" id="KW-0813">Transport</keyword>
<comment type="similarity">
    <text evidence="1">Belongs to the ABC transporter superfamily.</text>
</comment>
<dbReference type="AlphaFoldDB" id="A0A4R9AQX3"/>
<dbReference type="InterPro" id="IPR027417">
    <property type="entry name" value="P-loop_NTPase"/>
</dbReference>
<dbReference type="InterPro" id="IPR003439">
    <property type="entry name" value="ABC_transporter-like_ATP-bd"/>
</dbReference>
<evidence type="ECO:0000256" key="1">
    <source>
        <dbReference type="ARBA" id="ARBA00005417"/>
    </source>
</evidence>
<dbReference type="GO" id="GO:0015807">
    <property type="term" value="P:L-amino acid transport"/>
    <property type="evidence" value="ECO:0007669"/>
    <property type="project" value="TreeGrafter"/>
</dbReference>
<dbReference type="InterPro" id="IPR017871">
    <property type="entry name" value="ABC_transporter-like_CS"/>
</dbReference>
<comment type="caution">
    <text evidence="7">The sequence shown here is derived from an EMBL/GenBank/DDBJ whole genome shotgun (WGS) entry which is preliminary data.</text>
</comment>
<dbReference type="GO" id="GO:0005524">
    <property type="term" value="F:ATP binding"/>
    <property type="evidence" value="ECO:0007669"/>
    <property type="project" value="UniProtKB-KW"/>
</dbReference>
<dbReference type="InterPro" id="IPR003593">
    <property type="entry name" value="AAA+_ATPase"/>
</dbReference>
<keyword evidence="5" id="KW-0029">Amino-acid transport</keyword>
<gene>
    <name evidence="7" type="ORF">E3T50_13265</name>
</gene>
<dbReference type="Pfam" id="PF00005">
    <property type="entry name" value="ABC_tran"/>
    <property type="match status" value="1"/>
</dbReference>
<accession>A0A4R9AQX3</accession>
<dbReference type="PROSITE" id="PS50893">
    <property type="entry name" value="ABC_TRANSPORTER_2"/>
    <property type="match status" value="1"/>
</dbReference>
<dbReference type="SUPFAM" id="SSF52540">
    <property type="entry name" value="P-loop containing nucleoside triphosphate hydrolases"/>
    <property type="match status" value="1"/>
</dbReference>
<dbReference type="EMBL" id="SOHL01000027">
    <property type="protein sequence ID" value="TFD68147.1"/>
    <property type="molecule type" value="Genomic_DNA"/>
</dbReference>